<organism evidence="1 2">
    <name type="scientific">Senegalia massiliensis</name>
    <dbReference type="NCBI Taxonomy" id="1720316"/>
    <lineage>
        <taxon>Bacteria</taxon>
        <taxon>Bacillati</taxon>
        <taxon>Bacillota</taxon>
        <taxon>Clostridia</taxon>
        <taxon>Eubacteriales</taxon>
        <taxon>Clostridiaceae</taxon>
        <taxon>Senegalia</taxon>
    </lineage>
</organism>
<protein>
    <recommendedName>
        <fullName evidence="3">Sporulation protein YtxC</fullName>
    </recommendedName>
</protein>
<dbReference type="OrthoDB" id="2986513at2"/>
<dbReference type="RefSeq" id="WP_160195948.1">
    <property type="nucleotide sequence ID" value="NZ_QXXA01000001.1"/>
</dbReference>
<evidence type="ECO:0000313" key="1">
    <source>
        <dbReference type="EMBL" id="NBI05441.1"/>
    </source>
</evidence>
<proteinExistence type="predicted"/>
<dbReference type="Pfam" id="PF08812">
    <property type="entry name" value="YtxC"/>
    <property type="match status" value="1"/>
</dbReference>
<comment type="caution">
    <text evidence="1">The sequence shown here is derived from an EMBL/GenBank/DDBJ whole genome shotgun (WGS) entry which is preliminary data.</text>
</comment>
<sequence>MYCLTIEYNSGICDIFNILNNKVKMIDSITDVKKIYNKIGELSKISYFIDEKENEEYIKKIINDNIASELSDLILKNYQFHMIKKELANKDIYFKDADIDNICNKSLYYIEKEYKDYNLIKPRLSKRSKINKLLLDYLSQNNCINIEGFINFRLKFLRRFIKNTVDDIIQEFILEKEFEDFINMLKYFMEIQTPKFEIVNIFFVKNGYLLYDNNMKIIDNNYLKQIADEMEYNEMGYDDLLISSLITIAPKKVIVHLGNRKEDDVIQIIKSLFDDNVLICEGCNLCRIDQKIDIHKQH</sequence>
<dbReference type="Proteomes" id="UP000467132">
    <property type="component" value="Unassembled WGS sequence"/>
</dbReference>
<evidence type="ECO:0008006" key="3">
    <source>
        <dbReference type="Google" id="ProtNLM"/>
    </source>
</evidence>
<dbReference type="InterPro" id="IPR014199">
    <property type="entry name" value="Spore_YtxC"/>
</dbReference>
<accession>A0A845QTA6</accession>
<name>A0A845QTA6_9CLOT</name>
<gene>
    <name evidence="1" type="ORF">D3Z33_01055</name>
</gene>
<keyword evidence="2" id="KW-1185">Reference proteome</keyword>
<dbReference type="EMBL" id="QXXA01000001">
    <property type="protein sequence ID" value="NBI05441.1"/>
    <property type="molecule type" value="Genomic_DNA"/>
</dbReference>
<reference evidence="1 2" key="1">
    <citation type="submission" date="2018-08" db="EMBL/GenBank/DDBJ databases">
        <title>Murine metabolic-syndrome-specific gut microbial biobank.</title>
        <authorList>
            <person name="Liu C."/>
        </authorList>
    </citation>
    <scope>NUCLEOTIDE SEQUENCE [LARGE SCALE GENOMIC DNA]</scope>
    <source>
        <strain evidence="1 2">583</strain>
    </source>
</reference>
<evidence type="ECO:0000313" key="2">
    <source>
        <dbReference type="Proteomes" id="UP000467132"/>
    </source>
</evidence>
<dbReference type="AlphaFoldDB" id="A0A845QTA6"/>